<dbReference type="Proteomes" id="UP000612585">
    <property type="component" value="Unassembled WGS sequence"/>
</dbReference>
<evidence type="ECO:0000313" key="1">
    <source>
        <dbReference type="EMBL" id="GIJ64386.1"/>
    </source>
</evidence>
<gene>
    <name evidence="1" type="ORF">Vau01_119020</name>
</gene>
<protein>
    <recommendedName>
        <fullName evidence="3">MinD-like ATPase involved in chromosome partitioning or flagellar assembly</fullName>
    </recommendedName>
</protein>
<dbReference type="SUPFAM" id="SSF52540">
    <property type="entry name" value="P-loop containing nucleoside triphosphate hydrolases"/>
    <property type="match status" value="1"/>
</dbReference>
<dbReference type="RefSeq" id="WP_204012858.1">
    <property type="nucleotide sequence ID" value="NZ_BOPG01000115.1"/>
</dbReference>
<organism evidence="1 2">
    <name type="scientific">Virgisporangium aurantiacum</name>
    <dbReference type="NCBI Taxonomy" id="175570"/>
    <lineage>
        <taxon>Bacteria</taxon>
        <taxon>Bacillati</taxon>
        <taxon>Actinomycetota</taxon>
        <taxon>Actinomycetes</taxon>
        <taxon>Micromonosporales</taxon>
        <taxon>Micromonosporaceae</taxon>
        <taxon>Virgisporangium</taxon>
    </lineage>
</organism>
<evidence type="ECO:0000313" key="2">
    <source>
        <dbReference type="Proteomes" id="UP000612585"/>
    </source>
</evidence>
<accession>A0A8J3ZMQ9</accession>
<dbReference type="InterPro" id="IPR027417">
    <property type="entry name" value="P-loop_NTPase"/>
</dbReference>
<dbReference type="AlphaFoldDB" id="A0A8J3ZMQ9"/>
<comment type="caution">
    <text evidence="1">The sequence shown here is derived from an EMBL/GenBank/DDBJ whole genome shotgun (WGS) entry which is preliminary data.</text>
</comment>
<reference evidence="1" key="1">
    <citation type="submission" date="2021-01" db="EMBL/GenBank/DDBJ databases">
        <title>Whole genome shotgun sequence of Virgisporangium aurantiacum NBRC 16421.</title>
        <authorList>
            <person name="Komaki H."/>
            <person name="Tamura T."/>
        </authorList>
    </citation>
    <scope>NUCLEOTIDE SEQUENCE</scope>
    <source>
        <strain evidence="1">NBRC 16421</strain>
    </source>
</reference>
<evidence type="ECO:0008006" key="3">
    <source>
        <dbReference type="Google" id="ProtNLM"/>
    </source>
</evidence>
<sequence length="258" mass="26373">MSRVLVAVASAKGSHGATTLALALAARWTQPGAVLVECDADGGDLAYRFGHHPDPGLSSLAAACRAGAVDEPLTRHVQRLGLGVDVVLAPPGDAAAASVQTLAYAAGGVLARAGTVLTVVADVGRLTRGGPGLQLAATADHVLLVVAPELAELAQVGARLGWLREALRGRLWLVRVGSGRYSAVEMARDLGVDVAGEVPHDRSGAGVLSGRLVGRGWWRQQLPRAAAGIAHTLSGKPTGNVAMAGGWRVRDGALEVNR</sequence>
<dbReference type="EMBL" id="BOPG01000115">
    <property type="protein sequence ID" value="GIJ64386.1"/>
    <property type="molecule type" value="Genomic_DNA"/>
</dbReference>
<keyword evidence="2" id="KW-1185">Reference proteome</keyword>
<proteinExistence type="predicted"/>
<dbReference type="Gene3D" id="3.40.50.300">
    <property type="entry name" value="P-loop containing nucleotide triphosphate hydrolases"/>
    <property type="match status" value="1"/>
</dbReference>
<name>A0A8J3ZMQ9_9ACTN</name>